<keyword evidence="2" id="KW-1185">Reference proteome</keyword>
<protein>
    <submittedName>
        <fullName evidence="1">Uncharacterized protein</fullName>
    </submittedName>
</protein>
<sequence>MFFQKPVPVDGAHDAPPKVLNKSGLAENIAIGHFWAIGFMPAEKAEKAILVILWKNIGYIIHLVDVRAKSSNTDPSHVSSFSAQFTPILHIYITSSYQQGQSLKTPIGTPVWEGDLNSFEDDTTWSLKYTEESGVYTITQVD</sequence>
<proteinExistence type="predicted"/>
<reference evidence="2" key="2">
    <citation type="submission" date="2015-01" db="EMBL/GenBank/DDBJ databases">
        <title>Evolutionary Origins and Diversification of the Mycorrhizal Mutualists.</title>
        <authorList>
            <consortium name="DOE Joint Genome Institute"/>
            <consortium name="Mycorrhizal Genomics Consortium"/>
            <person name="Kohler A."/>
            <person name="Kuo A."/>
            <person name="Nagy L.G."/>
            <person name="Floudas D."/>
            <person name="Copeland A."/>
            <person name="Barry K.W."/>
            <person name="Cichocki N."/>
            <person name="Veneault-Fourrey C."/>
            <person name="LaButti K."/>
            <person name="Lindquist E.A."/>
            <person name="Lipzen A."/>
            <person name="Lundell T."/>
            <person name="Morin E."/>
            <person name="Murat C."/>
            <person name="Riley R."/>
            <person name="Ohm R."/>
            <person name="Sun H."/>
            <person name="Tunlid A."/>
            <person name="Henrissat B."/>
            <person name="Grigoriev I.V."/>
            <person name="Hibbett D.S."/>
            <person name="Martin F."/>
        </authorList>
    </citation>
    <scope>NUCLEOTIDE SEQUENCE [LARGE SCALE GENOMIC DNA]</scope>
    <source>
        <strain evidence="2">Ve08.2h10</strain>
    </source>
</reference>
<dbReference type="InParanoid" id="A0A0D0CPB2"/>
<evidence type="ECO:0000313" key="1">
    <source>
        <dbReference type="EMBL" id="KIK77133.1"/>
    </source>
</evidence>
<dbReference type="OrthoDB" id="3165318at2759"/>
<dbReference type="HOGENOM" id="CLU_1816410_0_0_1"/>
<evidence type="ECO:0000313" key="2">
    <source>
        <dbReference type="Proteomes" id="UP000054538"/>
    </source>
</evidence>
<dbReference type="Proteomes" id="UP000054538">
    <property type="component" value="Unassembled WGS sequence"/>
</dbReference>
<organism evidence="1 2">
    <name type="scientific">Paxillus rubicundulus Ve08.2h10</name>
    <dbReference type="NCBI Taxonomy" id="930991"/>
    <lineage>
        <taxon>Eukaryota</taxon>
        <taxon>Fungi</taxon>
        <taxon>Dikarya</taxon>
        <taxon>Basidiomycota</taxon>
        <taxon>Agaricomycotina</taxon>
        <taxon>Agaricomycetes</taxon>
        <taxon>Agaricomycetidae</taxon>
        <taxon>Boletales</taxon>
        <taxon>Paxilineae</taxon>
        <taxon>Paxillaceae</taxon>
        <taxon>Paxillus</taxon>
    </lineage>
</organism>
<dbReference type="AlphaFoldDB" id="A0A0D0CPB2"/>
<gene>
    <name evidence="1" type="ORF">PAXRUDRAFT_17698</name>
</gene>
<dbReference type="EMBL" id="KN827121">
    <property type="protein sequence ID" value="KIK77133.1"/>
    <property type="molecule type" value="Genomic_DNA"/>
</dbReference>
<reference evidence="1 2" key="1">
    <citation type="submission" date="2014-04" db="EMBL/GenBank/DDBJ databases">
        <authorList>
            <consortium name="DOE Joint Genome Institute"/>
            <person name="Kuo A."/>
            <person name="Kohler A."/>
            <person name="Jargeat P."/>
            <person name="Nagy L.G."/>
            <person name="Floudas D."/>
            <person name="Copeland A."/>
            <person name="Barry K.W."/>
            <person name="Cichocki N."/>
            <person name="Veneault-Fourrey C."/>
            <person name="LaButti K."/>
            <person name="Lindquist E.A."/>
            <person name="Lipzen A."/>
            <person name="Lundell T."/>
            <person name="Morin E."/>
            <person name="Murat C."/>
            <person name="Sun H."/>
            <person name="Tunlid A."/>
            <person name="Henrissat B."/>
            <person name="Grigoriev I.V."/>
            <person name="Hibbett D.S."/>
            <person name="Martin F."/>
            <person name="Nordberg H.P."/>
            <person name="Cantor M.N."/>
            <person name="Hua S.X."/>
        </authorList>
    </citation>
    <scope>NUCLEOTIDE SEQUENCE [LARGE SCALE GENOMIC DNA]</scope>
    <source>
        <strain evidence="1 2">Ve08.2h10</strain>
    </source>
</reference>
<accession>A0A0D0CPB2</accession>
<name>A0A0D0CPB2_9AGAM</name>